<feature type="transmembrane region" description="Helical" evidence="7">
    <location>
        <begin position="357"/>
        <end position="378"/>
    </location>
</feature>
<organism evidence="8 9">
    <name type="scientific">Candidatus Caccousia stercoris</name>
    <dbReference type="NCBI Taxonomy" id="2840723"/>
    <lineage>
        <taxon>Bacteria</taxon>
        <taxon>Bacillati</taxon>
        <taxon>Bacillota</taxon>
        <taxon>Clostridia</taxon>
        <taxon>Eubacteriales</taxon>
        <taxon>Oscillospiraceae</taxon>
        <taxon>Oscillospiraceae incertae sedis</taxon>
        <taxon>Candidatus Caccousia</taxon>
    </lineage>
</organism>
<feature type="transmembrane region" description="Helical" evidence="7">
    <location>
        <begin position="384"/>
        <end position="403"/>
    </location>
</feature>
<reference evidence="8" key="2">
    <citation type="journal article" date="2021" name="PeerJ">
        <title>Extensive microbial diversity within the chicken gut microbiome revealed by metagenomics and culture.</title>
        <authorList>
            <person name="Gilroy R."/>
            <person name="Ravi A."/>
            <person name="Getino M."/>
            <person name="Pursley I."/>
            <person name="Horton D.L."/>
            <person name="Alikhan N.F."/>
            <person name="Baker D."/>
            <person name="Gharbi K."/>
            <person name="Hall N."/>
            <person name="Watson M."/>
            <person name="Adriaenssens E.M."/>
            <person name="Foster-Nyarko E."/>
            <person name="Jarju S."/>
            <person name="Secka A."/>
            <person name="Antonio M."/>
            <person name="Oren A."/>
            <person name="Chaudhuri R.R."/>
            <person name="La Ragione R."/>
            <person name="Hildebrand F."/>
            <person name="Pallen M.J."/>
        </authorList>
    </citation>
    <scope>NUCLEOTIDE SEQUENCE</scope>
    <source>
        <strain evidence="8">6086</strain>
    </source>
</reference>
<evidence type="ECO:0000256" key="4">
    <source>
        <dbReference type="ARBA" id="ARBA00022692"/>
    </source>
</evidence>
<evidence type="ECO:0000313" key="9">
    <source>
        <dbReference type="Proteomes" id="UP000824141"/>
    </source>
</evidence>
<feature type="transmembrane region" description="Helical" evidence="7">
    <location>
        <begin position="261"/>
        <end position="281"/>
    </location>
</feature>
<keyword evidence="2" id="KW-0813">Transport</keyword>
<comment type="subcellular location">
    <subcellularLocation>
        <location evidence="1">Cell membrane</location>
        <topology evidence="1">Multi-pass membrane protein</topology>
    </subcellularLocation>
</comment>
<dbReference type="InterPro" id="IPR010290">
    <property type="entry name" value="TM_effector"/>
</dbReference>
<dbReference type="Gene3D" id="1.20.1250.20">
    <property type="entry name" value="MFS general substrate transporter like domains"/>
    <property type="match status" value="1"/>
</dbReference>
<keyword evidence="6 7" id="KW-0472">Membrane</keyword>
<feature type="transmembrane region" description="Helical" evidence="7">
    <location>
        <begin position="288"/>
        <end position="308"/>
    </location>
</feature>
<keyword evidence="3" id="KW-1003">Cell membrane</keyword>
<feature type="transmembrane region" description="Helical" evidence="7">
    <location>
        <begin position="223"/>
        <end position="241"/>
    </location>
</feature>
<dbReference type="EMBL" id="DVJM01000176">
    <property type="protein sequence ID" value="HIS79364.1"/>
    <property type="molecule type" value="Genomic_DNA"/>
</dbReference>
<evidence type="ECO:0000313" key="8">
    <source>
        <dbReference type="EMBL" id="HIS79364.1"/>
    </source>
</evidence>
<dbReference type="GO" id="GO:0005886">
    <property type="term" value="C:plasma membrane"/>
    <property type="evidence" value="ECO:0007669"/>
    <property type="project" value="UniProtKB-SubCell"/>
</dbReference>
<dbReference type="PANTHER" id="PTHR23513:SF6">
    <property type="entry name" value="MAJOR FACILITATOR SUPERFAMILY ASSOCIATED DOMAIN-CONTAINING PROTEIN"/>
    <property type="match status" value="1"/>
</dbReference>
<sequence>MNAPTYRDVLRQKKYPLLLSSNLVNRFGDAVDTLAFSWLVYAFTGEGMWAAIVFAVNKIPSVFFLPLSGAIVEKYEKKKVILLCDAIRCALVAALMGILLAGKLSLPILFSFTFLISTAEAFRMPASNSFITQLPGKELLDRSLVLNVIVSTAAEIAGTAAGGFVISRLGVSAALLIDVISFVISIGLMLLIRHREEVSAPLRQSNSLQIFKDGLFYMKNSPVLVHVIVVALLANAAMAPLDSLQTAAVVEVFHREADFLSLLNIALSVGMFVGGVIYPALRTQIRDHFLYLLSFLYLGVLYGSLAWFGHFGDRGPAFSLLLVLAYLLYGFAAGFLATGLGIELMENTEQRYMARTTTLFSSVSSLATPVFSAAAGVLAGWMNLPALFLFCSVLIACGLLLCLPRMRKSAEKPAK</sequence>
<evidence type="ECO:0000256" key="1">
    <source>
        <dbReference type="ARBA" id="ARBA00004651"/>
    </source>
</evidence>
<evidence type="ECO:0000256" key="5">
    <source>
        <dbReference type="ARBA" id="ARBA00022989"/>
    </source>
</evidence>
<proteinExistence type="predicted"/>
<keyword evidence="4 7" id="KW-0812">Transmembrane</keyword>
<gene>
    <name evidence="8" type="ORF">IAD03_08340</name>
</gene>
<feature type="transmembrane region" description="Helical" evidence="7">
    <location>
        <begin position="320"/>
        <end position="345"/>
    </location>
</feature>
<dbReference type="PANTHER" id="PTHR23513">
    <property type="entry name" value="INTEGRAL MEMBRANE EFFLUX PROTEIN-RELATED"/>
    <property type="match status" value="1"/>
</dbReference>
<dbReference type="Proteomes" id="UP000824141">
    <property type="component" value="Unassembled WGS sequence"/>
</dbReference>
<reference evidence="8" key="1">
    <citation type="submission" date="2020-10" db="EMBL/GenBank/DDBJ databases">
        <authorList>
            <person name="Gilroy R."/>
        </authorList>
    </citation>
    <scope>NUCLEOTIDE SEQUENCE</scope>
    <source>
        <strain evidence="8">6086</strain>
    </source>
</reference>
<dbReference type="AlphaFoldDB" id="A0A9D1FTB0"/>
<dbReference type="Pfam" id="PF05977">
    <property type="entry name" value="MFS_3"/>
    <property type="match status" value="1"/>
</dbReference>
<evidence type="ECO:0000256" key="7">
    <source>
        <dbReference type="SAM" id="Phobius"/>
    </source>
</evidence>
<protein>
    <submittedName>
        <fullName evidence="8">MFS transporter</fullName>
    </submittedName>
</protein>
<evidence type="ECO:0000256" key="6">
    <source>
        <dbReference type="ARBA" id="ARBA00023136"/>
    </source>
</evidence>
<dbReference type="SUPFAM" id="SSF103473">
    <property type="entry name" value="MFS general substrate transporter"/>
    <property type="match status" value="1"/>
</dbReference>
<name>A0A9D1FTB0_9FIRM</name>
<feature type="transmembrane region" description="Helical" evidence="7">
    <location>
        <begin position="144"/>
        <end position="166"/>
    </location>
</feature>
<dbReference type="CDD" id="cd06173">
    <property type="entry name" value="MFS_MefA_like"/>
    <property type="match status" value="1"/>
</dbReference>
<evidence type="ECO:0000256" key="3">
    <source>
        <dbReference type="ARBA" id="ARBA00022475"/>
    </source>
</evidence>
<accession>A0A9D1FTB0</accession>
<evidence type="ECO:0000256" key="2">
    <source>
        <dbReference type="ARBA" id="ARBA00022448"/>
    </source>
</evidence>
<dbReference type="InterPro" id="IPR036259">
    <property type="entry name" value="MFS_trans_sf"/>
</dbReference>
<keyword evidence="5 7" id="KW-1133">Transmembrane helix</keyword>
<comment type="caution">
    <text evidence="8">The sequence shown here is derived from an EMBL/GenBank/DDBJ whole genome shotgun (WGS) entry which is preliminary data.</text>
</comment>
<feature type="transmembrane region" description="Helical" evidence="7">
    <location>
        <begin position="172"/>
        <end position="192"/>
    </location>
</feature>